<reference evidence="3" key="2">
    <citation type="submission" date="2015-01" db="EMBL/GenBank/DDBJ databases">
        <title>Evolutionary Origins and Diversification of the Mycorrhizal Mutualists.</title>
        <authorList>
            <consortium name="DOE Joint Genome Institute"/>
            <consortium name="Mycorrhizal Genomics Consortium"/>
            <person name="Kohler A."/>
            <person name="Kuo A."/>
            <person name="Nagy L.G."/>
            <person name="Floudas D."/>
            <person name="Copeland A."/>
            <person name="Barry K.W."/>
            <person name="Cichocki N."/>
            <person name="Veneault-Fourrey C."/>
            <person name="LaButti K."/>
            <person name="Lindquist E.A."/>
            <person name="Lipzen A."/>
            <person name="Lundell T."/>
            <person name="Morin E."/>
            <person name="Murat C."/>
            <person name="Riley R."/>
            <person name="Ohm R."/>
            <person name="Sun H."/>
            <person name="Tunlid A."/>
            <person name="Henrissat B."/>
            <person name="Grigoriev I.V."/>
            <person name="Hibbett D.S."/>
            <person name="Martin F."/>
        </authorList>
    </citation>
    <scope>NUCLEOTIDE SEQUENCE [LARGE SCALE GENOMIC DNA]</scope>
    <source>
        <strain evidence="3">441</strain>
    </source>
</reference>
<dbReference type="HOGENOM" id="CLU_093921_0_0_1"/>
<evidence type="ECO:0000313" key="3">
    <source>
        <dbReference type="Proteomes" id="UP000054018"/>
    </source>
</evidence>
<accession>A0A0C9Z7C7</accession>
<feature type="compositionally biased region" description="Pro residues" evidence="1">
    <location>
        <begin position="178"/>
        <end position="188"/>
    </location>
</feature>
<dbReference type="EMBL" id="KN833710">
    <property type="protein sequence ID" value="KIK25191.1"/>
    <property type="molecule type" value="Genomic_DNA"/>
</dbReference>
<feature type="region of interest" description="Disordered" evidence="1">
    <location>
        <begin position="145"/>
        <end position="265"/>
    </location>
</feature>
<organism evidence="2 3">
    <name type="scientific">Pisolithus microcarpus 441</name>
    <dbReference type="NCBI Taxonomy" id="765257"/>
    <lineage>
        <taxon>Eukaryota</taxon>
        <taxon>Fungi</taxon>
        <taxon>Dikarya</taxon>
        <taxon>Basidiomycota</taxon>
        <taxon>Agaricomycotina</taxon>
        <taxon>Agaricomycetes</taxon>
        <taxon>Agaricomycetidae</taxon>
        <taxon>Boletales</taxon>
        <taxon>Sclerodermatineae</taxon>
        <taxon>Pisolithaceae</taxon>
        <taxon>Pisolithus</taxon>
    </lineage>
</organism>
<name>A0A0C9Z7C7_9AGAM</name>
<dbReference type="OrthoDB" id="2793736at2759"/>
<reference evidence="2 3" key="1">
    <citation type="submission" date="2014-04" db="EMBL/GenBank/DDBJ databases">
        <authorList>
            <consortium name="DOE Joint Genome Institute"/>
            <person name="Kuo A."/>
            <person name="Kohler A."/>
            <person name="Costa M.D."/>
            <person name="Nagy L.G."/>
            <person name="Floudas D."/>
            <person name="Copeland A."/>
            <person name="Barry K.W."/>
            <person name="Cichocki N."/>
            <person name="Veneault-Fourrey C."/>
            <person name="LaButti K."/>
            <person name="Lindquist E.A."/>
            <person name="Lipzen A."/>
            <person name="Lundell T."/>
            <person name="Morin E."/>
            <person name="Murat C."/>
            <person name="Sun H."/>
            <person name="Tunlid A."/>
            <person name="Henrissat B."/>
            <person name="Grigoriev I.V."/>
            <person name="Hibbett D.S."/>
            <person name="Martin F."/>
            <person name="Nordberg H.P."/>
            <person name="Cantor M.N."/>
            <person name="Hua S.X."/>
        </authorList>
    </citation>
    <scope>NUCLEOTIDE SEQUENCE [LARGE SCALE GENOMIC DNA]</scope>
    <source>
        <strain evidence="2 3">441</strain>
    </source>
</reference>
<gene>
    <name evidence="2" type="ORF">PISMIDRAFT_677441</name>
</gene>
<evidence type="ECO:0000256" key="1">
    <source>
        <dbReference type="SAM" id="MobiDB-lite"/>
    </source>
</evidence>
<dbReference type="Proteomes" id="UP000054018">
    <property type="component" value="Unassembled WGS sequence"/>
</dbReference>
<dbReference type="AlphaFoldDB" id="A0A0C9Z7C7"/>
<keyword evidence="3" id="KW-1185">Reference proteome</keyword>
<dbReference type="STRING" id="765257.A0A0C9Z7C7"/>
<sequence length="265" mass="30028">MESGDVLPPLNIRDFAIDIAHRLSSLGKFLEAAEHLLRRNDLFTDEVVKHHGRKLLAIVEVARTTLTRVGLKLHLFTSCSAKHHPFKSAYFKMLVLLRQHRAEFPVELLDRVDRLLLPLTTRLSIFHNSDPYAQLGIAESMRNFPTPQAKHTAPALQTPTEQYRRMPPWPTNNISASMPPPDAFPPKPSSHEEKHRRQSKKRALLSSGRSRPVHRQHPSHPPPSPDPSGNSAAPSTPRIFARTPRHFGIFCTGKPQPQQPWKRAC</sequence>
<protein>
    <submittedName>
        <fullName evidence="2">Uncharacterized protein</fullName>
    </submittedName>
</protein>
<proteinExistence type="predicted"/>
<evidence type="ECO:0000313" key="2">
    <source>
        <dbReference type="EMBL" id="KIK25191.1"/>
    </source>
</evidence>